<dbReference type="Gene3D" id="3.40.50.170">
    <property type="entry name" value="Formyl transferase, N-terminal domain"/>
    <property type="match status" value="1"/>
</dbReference>
<evidence type="ECO:0000259" key="1">
    <source>
        <dbReference type="Pfam" id="PF24793"/>
    </source>
</evidence>
<dbReference type="InterPro" id="IPR004263">
    <property type="entry name" value="Exostosin"/>
</dbReference>
<dbReference type="InterPro" id="IPR056442">
    <property type="entry name" value="GINT1_N"/>
</dbReference>
<dbReference type="RefSeq" id="WP_183410573.1">
    <property type="nucleotide sequence ID" value="NZ_JACHWY010000002.1"/>
</dbReference>
<accession>A0A7W4W5I0</accession>
<dbReference type="InterPro" id="IPR036477">
    <property type="entry name" value="Formyl_transf_N_sf"/>
</dbReference>
<reference evidence="2 3" key="1">
    <citation type="submission" date="2020-08" db="EMBL/GenBank/DDBJ databases">
        <title>Genomic Encyclopedia of Type Strains, Phase III (KMG-III): the genomes of soil and plant-associated and newly described type strains.</title>
        <authorList>
            <person name="Whitman W."/>
        </authorList>
    </citation>
    <scope>NUCLEOTIDE SEQUENCE [LARGE SCALE GENOMIC DNA]</scope>
    <source>
        <strain evidence="2 3">CECT 8654</strain>
    </source>
</reference>
<dbReference type="PANTHER" id="PTHR48261">
    <property type="entry name" value="ACETYLGLUCOSAMINYLTRANSFERASE"/>
    <property type="match status" value="1"/>
</dbReference>
<dbReference type="GO" id="GO:0016757">
    <property type="term" value="F:glycosyltransferase activity"/>
    <property type="evidence" value="ECO:0007669"/>
    <property type="project" value="InterPro"/>
</dbReference>
<gene>
    <name evidence="2" type="ORF">FHR99_002081</name>
</gene>
<comment type="caution">
    <text evidence="2">The sequence shown here is derived from an EMBL/GenBank/DDBJ whole genome shotgun (WGS) entry which is preliminary data.</text>
</comment>
<dbReference type="Proteomes" id="UP000537130">
    <property type="component" value="Unassembled WGS sequence"/>
</dbReference>
<dbReference type="Pfam" id="PF24793">
    <property type="entry name" value="GINT1_N"/>
    <property type="match status" value="1"/>
</dbReference>
<dbReference type="SUPFAM" id="SSF53328">
    <property type="entry name" value="Formyltransferase"/>
    <property type="match status" value="1"/>
</dbReference>
<dbReference type="SUPFAM" id="SSF75005">
    <property type="entry name" value="Arabinanase/levansucrase/invertase"/>
    <property type="match status" value="1"/>
</dbReference>
<dbReference type="PANTHER" id="PTHR48261:SF2">
    <property type="entry name" value="ACETYLGLUCOSAMINYLTRANSFERASE"/>
    <property type="match status" value="1"/>
</dbReference>
<evidence type="ECO:0000313" key="2">
    <source>
        <dbReference type="EMBL" id="MBB3047815.1"/>
    </source>
</evidence>
<protein>
    <recommendedName>
        <fullName evidence="1">Glucosamine inositolphosphorylceramide transferase 1 N-terminal domain-containing protein</fullName>
    </recommendedName>
</protein>
<keyword evidence="3" id="KW-1185">Reference proteome</keyword>
<evidence type="ECO:0000313" key="3">
    <source>
        <dbReference type="Proteomes" id="UP000537130"/>
    </source>
</evidence>
<sequence>MEKRKIKVGLLLDTFEVPAWAARLIENIAASDFAEITLVVLNDNTEEVPAPNKALVSKLINNRDRLGSVVVRKLLETAYSALIERNTYLPDANQPINCESLIKHCPVIKAKTRRTTWCDYFYEDDIEAIRNLAPDLLFRCGFRILKGDILSCAKYGVWSFHHGDNLTNRGGPAGFWESMESWPETGSILQILTEDIDNGAVLYRSHSCTNTMSVHDNVNNYYWKSLSFMQRKIRELYDRGESEFFSDVAFNNRHPVFYSERLYRRPTNRELARLTVNKIIEKTKLLYTNAFFLDQWILLFHLKNEFSSSLWRYQKIIPPKDRFWADPHVIRRHNKYYIFIEEYLYSTQKGHIAVMEMDDDGCYSEPAPILEAPYHLSYPFVFEHHNELYMIPESAENRTIELYKCVEFPSKWEFQMNLMEDVEAVDTTIYFQNNRFWMFTNLAENVGASTWDELFLFYSNTFPSRNWTPHPQNPVVSDCKSARPAGKLFLENGRLYRPSQNCSHHYGYGFNLNEITRLDDKAYAENVVSRVKPHWDQQIRGCHTFNREHSLHIIDAIYRRRKYL</sequence>
<proteinExistence type="predicted"/>
<feature type="domain" description="Glucosamine inositolphosphorylceramide transferase 1 N-terminal" evidence="1">
    <location>
        <begin position="322"/>
        <end position="552"/>
    </location>
</feature>
<name>A0A7W4W5I0_9GAMM</name>
<dbReference type="AlphaFoldDB" id="A0A7W4W5I0"/>
<dbReference type="EMBL" id="JACHWY010000002">
    <property type="protein sequence ID" value="MBB3047815.1"/>
    <property type="molecule type" value="Genomic_DNA"/>
</dbReference>
<organism evidence="2 3">
    <name type="scientific">Litorivivens lipolytica</name>
    <dbReference type="NCBI Taxonomy" id="1524264"/>
    <lineage>
        <taxon>Bacteria</taxon>
        <taxon>Pseudomonadati</taxon>
        <taxon>Pseudomonadota</taxon>
        <taxon>Gammaproteobacteria</taxon>
        <taxon>Litorivivens</taxon>
    </lineage>
</organism>
<dbReference type="InterPro" id="IPR023296">
    <property type="entry name" value="Glyco_hydro_beta-prop_sf"/>
</dbReference>